<accession>A0A172YF47</accession>
<dbReference type="EMBL" id="CP015243">
    <property type="protein sequence ID" value="ANF57888.1"/>
    <property type="molecule type" value="Genomic_DNA"/>
</dbReference>
<gene>
    <name evidence="1" type="ORF">A5892_10800</name>
</gene>
<dbReference type="Pfam" id="PF20227">
    <property type="entry name" value="DUF6586"/>
    <property type="match status" value="1"/>
</dbReference>
<protein>
    <submittedName>
        <fullName evidence="1">Uncharacterized protein</fullName>
    </submittedName>
</protein>
<dbReference type="InterPro" id="IPR046493">
    <property type="entry name" value="DUF6586"/>
</dbReference>
<reference evidence="1 2" key="1">
    <citation type="submission" date="2016-04" db="EMBL/GenBank/DDBJ databases">
        <title>Complete Genome Sequence of Halotalea alkalilenta IHB B 13600.</title>
        <authorList>
            <person name="Swarnkar M.K."/>
            <person name="Sharma A."/>
            <person name="Kaushal K."/>
            <person name="Soni R."/>
            <person name="Rana S."/>
            <person name="Singh A.K."/>
            <person name="Gulati A."/>
        </authorList>
    </citation>
    <scope>NUCLEOTIDE SEQUENCE [LARGE SCALE GENOMIC DNA]</scope>
    <source>
        <strain evidence="1 2">IHB B 13600</strain>
    </source>
</reference>
<evidence type="ECO:0000313" key="1">
    <source>
        <dbReference type="EMBL" id="ANF57888.1"/>
    </source>
</evidence>
<dbReference type="STRING" id="376489.A5892_10800"/>
<evidence type="ECO:0000313" key="2">
    <source>
        <dbReference type="Proteomes" id="UP000077875"/>
    </source>
</evidence>
<organism evidence="1 2">
    <name type="scientific">Halotalea alkalilenta</name>
    <dbReference type="NCBI Taxonomy" id="376489"/>
    <lineage>
        <taxon>Bacteria</taxon>
        <taxon>Pseudomonadati</taxon>
        <taxon>Pseudomonadota</taxon>
        <taxon>Gammaproteobacteria</taxon>
        <taxon>Oceanospirillales</taxon>
        <taxon>Halomonadaceae</taxon>
        <taxon>Halotalea</taxon>
    </lineage>
</organism>
<dbReference type="KEGG" id="haa:A5892_10800"/>
<keyword evidence="2" id="KW-1185">Reference proteome</keyword>
<name>A0A172YF47_9GAMM</name>
<sequence>MEARRRTNQLLYRADLLLGQPAVGDVEQQLVDARRAALEEGALALIDLALDALVAELLRLPTWPQGGWRSGLIQGADDNAELSRLSAALLSPEGELRALGESLEALRGFEVKAPVRPGMIAVGNAQRPSVEMSLVRLKALTNELRESALEW</sequence>
<proteinExistence type="predicted"/>
<dbReference type="Proteomes" id="UP000077875">
    <property type="component" value="Chromosome"/>
</dbReference>
<dbReference type="AlphaFoldDB" id="A0A172YF47"/>
<dbReference type="RefSeq" id="WP_064122810.1">
    <property type="nucleotide sequence ID" value="NZ_CP015243.1"/>
</dbReference>